<dbReference type="HOGENOM" id="CLU_045011_13_4_5"/>
<dbReference type="SFLD" id="SFLDS00003">
    <property type="entry name" value="Haloacid_Dehalogenase"/>
    <property type="match status" value="1"/>
</dbReference>
<dbReference type="SFLD" id="SFLDG01129">
    <property type="entry name" value="C1.5:_HAD__Beta-PGM__Phosphata"/>
    <property type="match status" value="1"/>
</dbReference>
<dbReference type="Proteomes" id="UP000014411">
    <property type="component" value="Unassembled WGS sequence"/>
</dbReference>
<dbReference type="PANTHER" id="PTHR43481:SF4">
    <property type="entry name" value="GLYCEROL-1-PHOSPHATE PHOSPHOHYDROLASE 1-RELATED"/>
    <property type="match status" value="1"/>
</dbReference>
<dbReference type="RefSeq" id="WP_016558566.1">
    <property type="nucleotide sequence ID" value="NZ_AEYE02000038.1"/>
</dbReference>
<dbReference type="InterPro" id="IPR006439">
    <property type="entry name" value="HAD-SF_hydro_IA"/>
</dbReference>
<dbReference type="SUPFAM" id="SSF56784">
    <property type="entry name" value="HAD-like"/>
    <property type="match status" value="1"/>
</dbReference>
<organism evidence="1 2">
    <name type="scientific">Rhizobium grahamii CCGE 502</name>
    <dbReference type="NCBI Taxonomy" id="990285"/>
    <lineage>
        <taxon>Bacteria</taxon>
        <taxon>Pseudomonadati</taxon>
        <taxon>Pseudomonadota</taxon>
        <taxon>Alphaproteobacteria</taxon>
        <taxon>Hyphomicrobiales</taxon>
        <taxon>Rhizobiaceae</taxon>
        <taxon>Rhizobium/Agrobacterium group</taxon>
        <taxon>Rhizobium</taxon>
    </lineage>
</organism>
<dbReference type="EMBL" id="AEYE02000038">
    <property type="protein sequence ID" value="EPE93796.1"/>
    <property type="molecule type" value="Genomic_DNA"/>
</dbReference>
<comment type="caution">
    <text evidence="1">The sequence shown here is derived from an EMBL/GenBank/DDBJ whole genome shotgun (WGS) entry which is preliminary data.</text>
</comment>
<dbReference type="NCBIfam" id="TIGR01549">
    <property type="entry name" value="HAD-SF-IA-v1"/>
    <property type="match status" value="1"/>
</dbReference>
<dbReference type="AlphaFoldDB" id="S3HJU0"/>
<dbReference type="GO" id="GO:0050308">
    <property type="term" value="F:sugar-phosphatase activity"/>
    <property type="evidence" value="ECO:0007669"/>
    <property type="project" value="TreeGrafter"/>
</dbReference>
<dbReference type="PANTHER" id="PTHR43481">
    <property type="entry name" value="FRUCTOSE-1-PHOSPHATE PHOSPHATASE"/>
    <property type="match status" value="1"/>
</dbReference>
<dbReference type="NCBIfam" id="TIGR01509">
    <property type="entry name" value="HAD-SF-IA-v3"/>
    <property type="match status" value="1"/>
</dbReference>
<gene>
    <name evidence="1" type="ORF">RGCCGE502_33396</name>
</gene>
<evidence type="ECO:0000313" key="2">
    <source>
        <dbReference type="Proteomes" id="UP000014411"/>
    </source>
</evidence>
<dbReference type="InterPro" id="IPR036412">
    <property type="entry name" value="HAD-like_sf"/>
</dbReference>
<dbReference type="InterPro" id="IPR051806">
    <property type="entry name" value="HAD-like_SPP"/>
</dbReference>
<keyword evidence="1" id="KW-0614">Plasmid</keyword>
<sequence>MPRTFVQLNCQAVLCDMDGVLVDSISQIERCLRHWASKLNLDVEHIVELSHGRCDRDVVQLAAPCLDVEKEIRLIQAHEVAEAVDTCAKKGAVEFVNSLALNSWAIVTSGCRAVAEIRLKAEGISIPHTVITSDDVTFGKTDPEGYLSAARHIEVNPANCVVFEDAPAGVAAARAAGMRVIGVLGTVPDDNLRCDFLLSGLDDVTAIRTASTIELHFPVLVHRLGSFSLGANFICNDLISVITRRKVR</sequence>
<protein>
    <submittedName>
        <fullName evidence="1">HAD family hydrolase</fullName>
    </submittedName>
</protein>
<dbReference type="Pfam" id="PF00702">
    <property type="entry name" value="Hydrolase"/>
    <property type="match status" value="1"/>
</dbReference>
<dbReference type="InterPro" id="IPR023214">
    <property type="entry name" value="HAD_sf"/>
</dbReference>
<name>S3HJU0_9HYPH</name>
<proteinExistence type="predicted"/>
<dbReference type="InterPro" id="IPR023198">
    <property type="entry name" value="PGP-like_dom2"/>
</dbReference>
<accession>S3HJU0</accession>
<dbReference type="Gene3D" id="3.40.50.1000">
    <property type="entry name" value="HAD superfamily/HAD-like"/>
    <property type="match status" value="1"/>
</dbReference>
<keyword evidence="1" id="KW-0378">Hydrolase</keyword>
<evidence type="ECO:0000313" key="1">
    <source>
        <dbReference type="EMBL" id="EPE93796.1"/>
    </source>
</evidence>
<reference evidence="1 2" key="1">
    <citation type="journal article" date="2012" name="J. Bacteriol.">
        <title>Genome sequence of Rhizobium grahamii CCGE502, a broad-host-range symbiont with low nodulation competitiveness in Phaseolus vulgaris.</title>
        <authorList>
            <person name="Althabegoiti M.J."/>
            <person name="Lozano L."/>
            <person name="Torres-Tejerizo G."/>
            <person name="Ormeno-Orrillo E."/>
            <person name="Rogel M.A."/>
            <person name="Gonzalez V."/>
            <person name="Martinez-Romero E."/>
        </authorList>
    </citation>
    <scope>NUCLEOTIDE SEQUENCE [LARGE SCALE GENOMIC DNA]</scope>
    <source>
        <strain evidence="1 2">CCGE 502</strain>
        <plasmid evidence="1">pRg502a</plasmid>
    </source>
</reference>
<dbReference type="Gene3D" id="1.10.150.240">
    <property type="entry name" value="Putative phosphatase, domain 2"/>
    <property type="match status" value="1"/>
</dbReference>
<keyword evidence="2" id="KW-1185">Reference proteome</keyword>
<geneLocation type="plasmid" evidence="1">
    <name>pRg502a</name>
</geneLocation>